<keyword evidence="4" id="KW-1185">Reference proteome</keyword>
<protein>
    <recommendedName>
        <fullName evidence="5">Lipoprotein</fullName>
    </recommendedName>
</protein>
<evidence type="ECO:0008006" key="5">
    <source>
        <dbReference type="Google" id="ProtNLM"/>
    </source>
</evidence>
<dbReference type="Proteomes" id="UP000617171">
    <property type="component" value="Unassembled WGS sequence"/>
</dbReference>
<keyword evidence="1" id="KW-0472">Membrane</keyword>
<keyword evidence="1" id="KW-0812">Transmembrane</keyword>
<keyword evidence="1" id="KW-1133">Transmembrane helix</keyword>
<feature type="chain" id="PRO_5046933945" description="Lipoprotein" evidence="2">
    <location>
        <begin position="23"/>
        <end position="213"/>
    </location>
</feature>
<gene>
    <name evidence="3" type="ORF">HU811_09530</name>
</gene>
<evidence type="ECO:0000313" key="3">
    <source>
        <dbReference type="EMBL" id="MBC3346873.1"/>
    </source>
</evidence>
<dbReference type="RefSeq" id="WP_186655475.1">
    <property type="nucleotide sequence ID" value="NZ_JABWQV010000038.1"/>
</dbReference>
<accession>A0ABR6URF2</accession>
<evidence type="ECO:0000256" key="2">
    <source>
        <dbReference type="SAM" id="SignalP"/>
    </source>
</evidence>
<dbReference type="PROSITE" id="PS51257">
    <property type="entry name" value="PROKAR_LIPOPROTEIN"/>
    <property type="match status" value="1"/>
</dbReference>
<evidence type="ECO:0000256" key="1">
    <source>
        <dbReference type="SAM" id="Phobius"/>
    </source>
</evidence>
<dbReference type="EMBL" id="JABWQV010000038">
    <property type="protein sequence ID" value="MBC3346873.1"/>
    <property type="molecule type" value="Genomic_DNA"/>
</dbReference>
<name>A0ABR6URF2_9PSED</name>
<comment type="caution">
    <text evidence="3">The sequence shown here is derived from an EMBL/GenBank/DDBJ whole genome shotgun (WGS) entry which is preliminary data.</text>
</comment>
<keyword evidence="2" id="KW-0732">Signal</keyword>
<reference evidence="3 4" key="1">
    <citation type="journal article" date="2020" name="Microorganisms">
        <title>Reliable Identification of Environmental Pseudomonas Isolates Using the rpoD Gene.</title>
        <authorList>
            <consortium name="The Broad Institute Genome Sequencing Platform"/>
            <person name="Girard L."/>
            <person name="Lood C."/>
            <person name="Rokni-Zadeh H."/>
            <person name="van Noort V."/>
            <person name="Lavigne R."/>
            <person name="De Mot R."/>
        </authorList>
    </citation>
    <scope>NUCLEOTIDE SEQUENCE [LARGE SCALE GENOMIC DNA]</scope>
    <source>
        <strain evidence="3 4">SWRI196</strain>
    </source>
</reference>
<sequence>MNRTLCTALSLSIIASSSTGCAAKPVKEPLKVPQVYGYTLNQPLSSNEFMALSATGGESGTGSKVYKRVDDQGDAYEVFLDSKIRPDVIRKTSRAFASQSECEAEFEVQVAQLKQHLARHDIATRGLGPESRTLVPGDRYVGVNATECGARQYDHPEAYRYVLSLSEDILSPAPKRGLADKVHDAYGAVGMTVFVIALLPFVLVGWAVDKASD</sequence>
<feature type="signal peptide" evidence="2">
    <location>
        <begin position="1"/>
        <end position="22"/>
    </location>
</feature>
<organism evidence="3 4">
    <name type="scientific">Pseudomonas tehranensis</name>
    <dbReference type="NCBI Taxonomy" id="2745502"/>
    <lineage>
        <taxon>Bacteria</taxon>
        <taxon>Pseudomonadati</taxon>
        <taxon>Pseudomonadota</taxon>
        <taxon>Gammaproteobacteria</taxon>
        <taxon>Pseudomonadales</taxon>
        <taxon>Pseudomonadaceae</taxon>
        <taxon>Pseudomonas</taxon>
    </lineage>
</organism>
<evidence type="ECO:0000313" key="4">
    <source>
        <dbReference type="Proteomes" id="UP000617171"/>
    </source>
</evidence>
<proteinExistence type="predicted"/>
<feature type="transmembrane region" description="Helical" evidence="1">
    <location>
        <begin position="185"/>
        <end position="208"/>
    </location>
</feature>